<feature type="transmembrane region" description="Helical" evidence="11">
    <location>
        <begin position="213"/>
        <end position="239"/>
    </location>
</feature>
<dbReference type="AlphaFoldDB" id="A0A2T7A2Z7"/>
<dbReference type="GO" id="GO:0015105">
    <property type="term" value="F:arsenite transmembrane transporter activity"/>
    <property type="evidence" value="ECO:0007669"/>
    <property type="project" value="TreeGrafter"/>
</dbReference>
<dbReference type="GO" id="GO:0015104">
    <property type="term" value="F:antimonite transmembrane transporter activity"/>
    <property type="evidence" value="ECO:0007669"/>
    <property type="project" value="TreeGrafter"/>
</dbReference>
<accession>A0A2T7A2Z7</accession>
<dbReference type="PANTHER" id="PTHR43057:SF1">
    <property type="entry name" value="ARSENICAL-RESISTANCE PROTEIN 3"/>
    <property type="match status" value="1"/>
</dbReference>
<feature type="transmembrane region" description="Helical" evidence="11">
    <location>
        <begin position="179"/>
        <end position="201"/>
    </location>
</feature>
<feature type="transmembrane region" description="Helical" evidence="11">
    <location>
        <begin position="148"/>
        <end position="167"/>
    </location>
</feature>
<evidence type="ECO:0000313" key="12">
    <source>
        <dbReference type="EMBL" id="PUU82098.1"/>
    </source>
</evidence>
<feature type="transmembrane region" description="Helical" evidence="11">
    <location>
        <begin position="292"/>
        <end position="311"/>
    </location>
</feature>
<dbReference type="PANTHER" id="PTHR43057">
    <property type="entry name" value="ARSENITE EFFLUX TRANSPORTER"/>
    <property type="match status" value="1"/>
</dbReference>
<feature type="transmembrane region" description="Helical" evidence="11">
    <location>
        <begin position="42"/>
        <end position="61"/>
    </location>
</feature>
<evidence type="ECO:0000256" key="11">
    <source>
        <dbReference type="SAM" id="Phobius"/>
    </source>
</evidence>
<reference evidence="12 13" key="1">
    <citation type="submission" date="2017-04" db="EMBL/GenBank/DDBJ databases">
        <title>Draft genome sequence of Tuber borchii Vittad., a whitish edible truffle.</title>
        <authorList>
            <consortium name="DOE Joint Genome Institute"/>
            <person name="Murat C."/>
            <person name="Kuo A."/>
            <person name="Barry K.W."/>
            <person name="Clum A."/>
            <person name="Dockter R.B."/>
            <person name="Fauchery L."/>
            <person name="Iotti M."/>
            <person name="Kohler A."/>
            <person name="Labutti K."/>
            <person name="Lindquist E.A."/>
            <person name="Lipzen A."/>
            <person name="Ohm R.A."/>
            <person name="Wang M."/>
            <person name="Grigoriev I.V."/>
            <person name="Zambonelli A."/>
            <person name="Martin F.M."/>
        </authorList>
    </citation>
    <scope>NUCLEOTIDE SEQUENCE [LARGE SCALE GENOMIC DNA]</scope>
    <source>
        <strain evidence="12 13">Tbo3840</strain>
    </source>
</reference>
<name>A0A2T7A2Z7_TUBBO</name>
<evidence type="ECO:0000256" key="6">
    <source>
        <dbReference type="ARBA" id="ARBA00022849"/>
    </source>
</evidence>
<evidence type="ECO:0000256" key="10">
    <source>
        <dbReference type="SAM" id="MobiDB-lite"/>
    </source>
</evidence>
<protein>
    <submittedName>
        <fullName evidence="12">Sodium bile acid symporter family-domain-containing protein</fullName>
    </submittedName>
</protein>
<evidence type="ECO:0000256" key="4">
    <source>
        <dbReference type="ARBA" id="ARBA00022475"/>
    </source>
</evidence>
<comment type="subcellular location">
    <subcellularLocation>
        <location evidence="1 9">Cell membrane</location>
        <topology evidence="1 9">Multi-pass membrane protein</topology>
    </subcellularLocation>
</comment>
<evidence type="ECO:0000313" key="13">
    <source>
        <dbReference type="Proteomes" id="UP000244722"/>
    </source>
</evidence>
<dbReference type="InterPro" id="IPR038770">
    <property type="entry name" value="Na+/solute_symporter_sf"/>
</dbReference>
<dbReference type="OrthoDB" id="187348at2759"/>
<evidence type="ECO:0000256" key="7">
    <source>
        <dbReference type="ARBA" id="ARBA00022989"/>
    </source>
</evidence>
<keyword evidence="5 9" id="KW-0812">Transmembrane</keyword>
<dbReference type="GO" id="GO:0046685">
    <property type="term" value="P:response to arsenic-containing substance"/>
    <property type="evidence" value="ECO:0007669"/>
    <property type="project" value="UniProtKB-KW"/>
</dbReference>
<organism evidence="12 13">
    <name type="scientific">Tuber borchii</name>
    <name type="common">White truffle</name>
    <dbReference type="NCBI Taxonomy" id="42251"/>
    <lineage>
        <taxon>Eukaryota</taxon>
        <taxon>Fungi</taxon>
        <taxon>Dikarya</taxon>
        <taxon>Ascomycota</taxon>
        <taxon>Pezizomycotina</taxon>
        <taxon>Pezizomycetes</taxon>
        <taxon>Pezizales</taxon>
        <taxon>Tuberaceae</taxon>
        <taxon>Tuber</taxon>
    </lineage>
</organism>
<evidence type="ECO:0000256" key="8">
    <source>
        <dbReference type="ARBA" id="ARBA00023136"/>
    </source>
</evidence>
<keyword evidence="3 9" id="KW-0813">Transport</keyword>
<feature type="transmembrane region" description="Helical" evidence="11">
    <location>
        <begin position="81"/>
        <end position="100"/>
    </location>
</feature>
<dbReference type="Pfam" id="PF01758">
    <property type="entry name" value="SBF"/>
    <property type="match status" value="1"/>
</dbReference>
<dbReference type="InterPro" id="IPR002657">
    <property type="entry name" value="BilAc:Na_symport/Acr3"/>
</dbReference>
<gene>
    <name evidence="12" type="ORF">B9Z19DRAFT_1106039</name>
</gene>
<dbReference type="FunFam" id="1.20.1530.20:FF:000009">
    <property type="entry name" value="Arsenite transporter, ACR3 family"/>
    <property type="match status" value="1"/>
</dbReference>
<dbReference type="Gene3D" id="1.20.1530.20">
    <property type="match status" value="1"/>
</dbReference>
<dbReference type="InterPro" id="IPR004706">
    <property type="entry name" value="Arsenical-R_Acr3"/>
</dbReference>
<evidence type="ECO:0000256" key="3">
    <source>
        <dbReference type="ARBA" id="ARBA00022448"/>
    </source>
</evidence>
<evidence type="ECO:0000256" key="9">
    <source>
        <dbReference type="PIRNR" id="PIRNR005508"/>
    </source>
</evidence>
<comment type="caution">
    <text evidence="12">The sequence shown here is derived from an EMBL/GenBank/DDBJ whole genome shotgun (WGS) entry which is preliminary data.</text>
</comment>
<dbReference type="GO" id="GO:0005886">
    <property type="term" value="C:plasma membrane"/>
    <property type="evidence" value="ECO:0007669"/>
    <property type="project" value="UniProtKB-SubCell"/>
</dbReference>
<evidence type="ECO:0000256" key="5">
    <source>
        <dbReference type="ARBA" id="ARBA00022692"/>
    </source>
</evidence>
<keyword evidence="6" id="KW-0059">Arsenical resistance</keyword>
<feature type="transmembrane region" description="Helical" evidence="11">
    <location>
        <begin position="112"/>
        <end position="136"/>
    </location>
</feature>
<proteinExistence type="inferred from homology"/>
<keyword evidence="8 9" id="KW-0472">Membrane</keyword>
<dbReference type="NCBIfam" id="TIGR00832">
    <property type="entry name" value="acr3"/>
    <property type="match status" value="1"/>
</dbReference>
<keyword evidence="13" id="KW-1185">Reference proteome</keyword>
<sequence length="395" mass="42847">MAPSTPTLSEKAPEGCVVPPGSSTAQNDSVSAFKQLSFLDRFLAIWIFLAMAIGIILGYFVPNMALDLQTAGEFGPVEVSVPISVGLLVMMYPILCKVRYESLGGLVKVRALWIQIGFSVLANWILAPIVMVGLSWAFLPDKSDLRDGLILVGIARCIAMVLIWTDLAAGDTDYCAMLVALNSILQIVLFAPLAIFYINVISRSNIEIHYNTVAISVAVFLGIPLAAAIITRYLALTLLFRRDVNKYNKYFIRWIAPLSLIGLLFTILVLFASQSRNIVGKITDVLRVSAPLIVYFVLIFGATLCACRYFGSGAFKRLGEWGYGVTVTQSLTAASNNFELAIAVAVACYGAGSPQALAATVGPLVEVPVLLGLVEVMKLTGKRWQWSDRKVVNPV</sequence>
<feature type="transmembrane region" description="Helical" evidence="11">
    <location>
        <begin position="251"/>
        <end position="272"/>
    </location>
</feature>
<dbReference type="PIRSF" id="PIRSF005508">
    <property type="entry name" value="Acr3"/>
    <property type="match status" value="1"/>
</dbReference>
<keyword evidence="7 9" id="KW-1133">Transmembrane helix</keyword>
<evidence type="ECO:0000256" key="1">
    <source>
        <dbReference type="ARBA" id="ARBA00004651"/>
    </source>
</evidence>
<comment type="similarity">
    <text evidence="2 9">Belongs to the arsenical resistance-3 (ACR3) (TC 2.A.59) family.</text>
</comment>
<dbReference type="EMBL" id="NESQ01000034">
    <property type="protein sequence ID" value="PUU82098.1"/>
    <property type="molecule type" value="Genomic_DNA"/>
</dbReference>
<dbReference type="GO" id="GO:0015297">
    <property type="term" value="F:antiporter activity"/>
    <property type="evidence" value="ECO:0007669"/>
    <property type="project" value="UniProtKB-UniRule"/>
</dbReference>
<feature type="region of interest" description="Disordered" evidence="10">
    <location>
        <begin position="1"/>
        <end position="24"/>
    </location>
</feature>
<evidence type="ECO:0000256" key="2">
    <source>
        <dbReference type="ARBA" id="ARBA00010110"/>
    </source>
</evidence>
<dbReference type="STRING" id="42251.A0A2T7A2Z7"/>
<dbReference type="Proteomes" id="UP000244722">
    <property type="component" value="Unassembled WGS sequence"/>
</dbReference>
<keyword evidence="4 9" id="KW-1003">Cell membrane</keyword>